<name>U1PBG8_9EURY</name>
<feature type="region of interest" description="Disordered" evidence="1">
    <location>
        <begin position="1"/>
        <end position="29"/>
    </location>
</feature>
<dbReference type="SUPFAM" id="SSF48371">
    <property type="entry name" value="ARM repeat"/>
    <property type="match status" value="1"/>
</dbReference>
<dbReference type="PANTHER" id="PTHR12697">
    <property type="entry name" value="PBS LYASE HEAT-LIKE PROTEIN"/>
    <property type="match status" value="1"/>
</dbReference>
<evidence type="ECO:0000313" key="2">
    <source>
        <dbReference type="EMBL" id="ERG90887.1"/>
    </source>
</evidence>
<dbReference type="SMART" id="SM00567">
    <property type="entry name" value="EZ_HEAT"/>
    <property type="match status" value="3"/>
</dbReference>
<dbReference type="InterPro" id="IPR016024">
    <property type="entry name" value="ARM-type_fold"/>
</dbReference>
<accession>U1PBG8</accession>
<dbReference type="InterPro" id="IPR011989">
    <property type="entry name" value="ARM-like"/>
</dbReference>
<dbReference type="PANTHER" id="PTHR12697:SF5">
    <property type="entry name" value="DEOXYHYPUSINE HYDROXYLASE"/>
    <property type="match status" value="1"/>
</dbReference>
<evidence type="ECO:0000256" key="1">
    <source>
        <dbReference type="SAM" id="MobiDB-lite"/>
    </source>
</evidence>
<dbReference type="EMBL" id="KE356560">
    <property type="protein sequence ID" value="ERG90887.1"/>
    <property type="molecule type" value="Genomic_DNA"/>
</dbReference>
<dbReference type="Gene3D" id="1.25.10.10">
    <property type="entry name" value="Leucine-rich Repeat Variant"/>
    <property type="match status" value="1"/>
</dbReference>
<feature type="compositionally biased region" description="Acidic residues" evidence="1">
    <location>
        <begin position="69"/>
        <end position="80"/>
    </location>
</feature>
<dbReference type="HOGENOM" id="CLU_661582_0_0_2"/>
<dbReference type="Pfam" id="PF13646">
    <property type="entry name" value="HEAT_2"/>
    <property type="match status" value="1"/>
</dbReference>
<feature type="region of interest" description="Disordered" evidence="1">
    <location>
        <begin position="55"/>
        <end position="82"/>
    </location>
</feature>
<dbReference type="STRING" id="1238424.J07HQW1_00915"/>
<dbReference type="Proteomes" id="UP000030649">
    <property type="component" value="Unassembled WGS sequence"/>
</dbReference>
<feature type="region of interest" description="Disordered" evidence="1">
    <location>
        <begin position="145"/>
        <end position="165"/>
    </location>
</feature>
<dbReference type="InterPro" id="IPR004155">
    <property type="entry name" value="PBS_lyase_HEAT"/>
</dbReference>
<protein>
    <submittedName>
        <fullName evidence="2">PBS lyase HEAT-like repeat protein</fullName>
    </submittedName>
</protein>
<sequence>MSDEDDEATADDTLESETSIAVTPENVMSRLDDVESTLEAAETESALDEVETTLTTLTNDLEASTLPEPADDDEEDPTDEIETRIEDLESELDAQRGPYASDAIDILEEATATIEETRWTATGLSTITDAVDETRADITETISGSVSADASPAETGVGVDDHEDEHDSDEETQLIIQLNSCTSAIAEEGLDADEDAATIATLIETAETLTESLENAEEWDDLEVNEQLMAEGYYDVLGHYKDFPPEWSALKEWEKRGRVDMVLLAKESLQSEFMQDHCMNALVRMADPAAFDEMHELAQRRDKTAIKALGRMGSGAIDAVETLSEYIDEDSDPGLQKVTFRALGEIGSPAVTQPLANKLTMENDNVRPYAARALGLIGDTRAIQPLGETLRTDESDDVRAAAAWALRQIGTRHALETAAEHVDERSYLIQHEAERAADALENAPA</sequence>
<organism evidence="2 3">
    <name type="scientific">Haloquadratum walsbyi J07HQW1</name>
    <dbReference type="NCBI Taxonomy" id="1238424"/>
    <lineage>
        <taxon>Archaea</taxon>
        <taxon>Methanobacteriati</taxon>
        <taxon>Methanobacteriota</taxon>
        <taxon>Stenosarchaea group</taxon>
        <taxon>Halobacteria</taxon>
        <taxon>Halobacteriales</taxon>
        <taxon>Haloferacaceae</taxon>
        <taxon>Haloquadratum</taxon>
    </lineage>
</organism>
<dbReference type="AlphaFoldDB" id="U1PBG8"/>
<reference evidence="2 3" key="1">
    <citation type="journal article" date="2013" name="PLoS ONE">
        <title>Assembly-driven community genomics of a hypersaline microbial ecosystem.</title>
        <authorList>
            <person name="Podell S."/>
            <person name="Ugalde J.A."/>
            <person name="Narasingarao P."/>
            <person name="Banfield J.F."/>
            <person name="Heidelberg K.B."/>
            <person name="Allen E.E."/>
        </authorList>
    </citation>
    <scope>NUCLEOTIDE SEQUENCE [LARGE SCALE GENOMIC DNA]</scope>
    <source>
        <strain evidence="3">J07HQW1</strain>
    </source>
</reference>
<proteinExistence type="predicted"/>
<dbReference type="GO" id="GO:0016829">
    <property type="term" value="F:lyase activity"/>
    <property type="evidence" value="ECO:0007669"/>
    <property type="project" value="UniProtKB-KW"/>
</dbReference>
<gene>
    <name evidence="2" type="ORF">J07HQW1_00915</name>
</gene>
<feature type="compositionally biased region" description="Acidic residues" evidence="1">
    <location>
        <begin position="1"/>
        <end position="15"/>
    </location>
</feature>
<dbReference type="GO" id="GO:0016491">
    <property type="term" value="F:oxidoreductase activity"/>
    <property type="evidence" value="ECO:0007669"/>
    <property type="project" value="TreeGrafter"/>
</dbReference>
<evidence type="ECO:0000313" key="3">
    <source>
        <dbReference type="Proteomes" id="UP000030649"/>
    </source>
</evidence>
<keyword evidence="2" id="KW-0456">Lyase</keyword>